<dbReference type="InterPro" id="IPR013813">
    <property type="entry name" value="Endoribo_LPSP/chorism_mut-like"/>
</dbReference>
<dbReference type="RefSeq" id="WP_161768359.1">
    <property type="nucleotide sequence ID" value="NZ_JAAATW010000004.1"/>
</dbReference>
<evidence type="ECO:0000313" key="2">
    <source>
        <dbReference type="EMBL" id="NBE09299.1"/>
    </source>
</evidence>
<evidence type="ECO:0000259" key="1">
    <source>
        <dbReference type="Pfam" id="PF14588"/>
    </source>
</evidence>
<sequence>MTPERMAIEMGLDIPDFDAMGYYGADYGTMKPYHRVGSLLFLSGHVAQIGTEITHKGRLGADLTTEQGYQAARRTGLNVLGGIRQAVGSLDRVSSIVRTLNFVVCTPDYEDVHKVSNGLSDLFVEVFGRERGLGGRATIGVMALAGGVCFETWATVEVAD</sequence>
<comment type="caution">
    <text evidence="2">The sequence shown here is derived from an EMBL/GenBank/DDBJ whole genome shotgun (WGS) entry which is preliminary data.</text>
</comment>
<keyword evidence="3" id="KW-1185">Reference proteome</keyword>
<dbReference type="SUPFAM" id="SSF55298">
    <property type="entry name" value="YjgF-like"/>
    <property type="match status" value="1"/>
</dbReference>
<dbReference type="PANTHER" id="PTHR43760:SF1">
    <property type="entry name" value="ENDORIBONUCLEASE L-PSP_CHORISMATE MUTASE-LIKE DOMAIN-CONTAINING PROTEIN"/>
    <property type="match status" value="1"/>
</dbReference>
<dbReference type="Proteomes" id="UP001517376">
    <property type="component" value="Unassembled WGS sequence"/>
</dbReference>
<dbReference type="PANTHER" id="PTHR43760">
    <property type="entry name" value="ENDORIBONUCLEASE-RELATED"/>
    <property type="match status" value="1"/>
</dbReference>
<dbReference type="InterPro" id="IPR035959">
    <property type="entry name" value="RutC-like_sf"/>
</dbReference>
<accession>A0ABW9YAV3</accession>
<dbReference type="Gene3D" id="3.30.1330.40">
    <property type="entry name" value="RutC-like"/>
    <property type="match status" value="1"/>
</dbReference>
<proteinExistence type="predicted"/>
<dbReference type="EMBL" id="JAAATW010000004">
    <property type="protein sequence ID" value="NBE09299.1"/>
    <property type="molecule type" value="Genomic_DNA"/>
</dbReference>
<name>A0ABW9YAV3_9RHOB</name>
<organism evidence="2 3">
    <name type="scientific">Paragemmobacter ruber</name>
    <dbReference type="NCBI Taxonomy" id="1985673"/>
    <lineage>
        <taxon>Bacteria</taxon>
        <taxon>Pseudomonadati</taxon>
        <taxon>Pseudomonadota</taxon>
        <taxon>Alphaproteobacteria</taxon>
        <taxon>Rhodobacterales</taxon>
        <taxon>Paracoccaceae</taxon>
        <taxon>Paragemmobacter</taxon>
    </lineage>
</organism>
<dbReference type="Pfam" id="PF14588">
    <property type="entry name" value="YjgF_endoribonc"/>
    <property type="match status" value="1"/>
</dbReference>
<dbReference type="CDD" id="cd02199">
    <property type="entry name" value="YjgF_YER057c_UK114_like_1"/>
    <property type="match status" value="1"/>
</dbReference>
<feature type="domain" description="Endoribonuclease L-PSP/chorismate mutase-like" evidence="1">
    <location>
        <begin position="24"/>
        <end position="130"/>
    </location>
</feature>
<evidence type="ECO:0000313" key="3">
    <source>
        <dbReference type="Proteomes" id="UP001517376"/>
    </source>
</evidence>
<protein>
    <submittedName>
        <fullName evidence="2">RidA family protein</fullName>
    </submittedName>
</protein>
<gene>
    <name evidence="2" type="ORF">GU920_17270</name>
</gene>
<reference evidence="3" key="1">
    <citation type="submission" date="2020-01" db="EMBL/GenBank/DDBJ databases">
        <title>Sphingomonas sp. strain CSW-10.</title>
        <authorList>
            <person name="Chen W.-M."/>
        </authorList>
    </citation>
    <scope>NUCLEOTIDE SEQUENCE [LARGE SCALE GENOMIC DNA]</scope>
    <source>
        <strain evidence="3">CCP-1</strain>
    </source>
</reference>